<evidence type="ECO:0000313" key="3">
    <source>
        <dbReference type="EMBL" id="MFD1814746.1"/>
    </source>
</evidence>
<organism evidence="3 4">
    <name type="scientific">Rhodococcus gannanensis</name>
    <dbReference type="NCBI Taxonomy" id="1960308"/>
    <lineage>
        <taxon>Bacteria</taxon>
        <taxon>Bacillati</taxon>
        <taxon>Actinomycetota</taxon>
        <taxon>Actinomycetes</taxon>
        <taxon>Mycobacteriales</taxon>
        <taxon>Nocardiaceae</taxon>
        <taxon>Rhodococcus</taxon>
    </lineage>
</organism>
<dbReference type="Proteomes" id="UP001597286">
    <property type="component" value="Unassembled WGS sequence"/>
</dbReference>
<feature type="compositionally biased region" description="Polar residues" evidence="1">
    <location>
        <begin position="312"/>
        <end position="326"/>
    </location>
</feature>
<keyword evidence="2" id="KW-1133">Transmembrane helix</keyword>
<evidence type="ECO:0000256" key="1">
    <source>
        <dbReference type="SAM" id="MobiDB-lite"/>
    </source>
</evidence>
<dbReference type="Gene3D" id="3.30.420.40">
    <property type="match status" value="1"/>
</dbReference>
<dbReference type="InterPro" id="IPR023840">
    <property type="entry name" value="T7SS_Rv3446c"/>
</dbReference>
<gene>
    <name evidence="3" type="ORF">ACFSJG_21220</name>
</gene>
<proteinExistence type="predicted"/>
<dbReference type="RefSeq" id="WP_378487238.1">
    <property type="nucleotide sequence ID" value="NZ_JBHUFB010000020.1"/>
</dbReference>
<feature type="region of interest" description="Disordered" evidence="1">
    <location>
        <begin position="309"/>
        <end position="332"/>
    </location>
</feature>
<name>A0ABW4P8A8_9NOCA</name>
<protein>
    <submittedName>
        <fullName evidence="3">Type VII secretion-associated protein</fullName>
    </submittedName>
</protein>
<sequence length="467" mass="48520">MTARSTVAIHLTESVTWARAGDRTVDRPAGVAITAGRVGVAVDRSTAASDEVFEPSPIRYVGDDVLLLGGAVVDVAAVLEEVLADAIGALGAATPVDRLVLTCPSGWGTVRRRALVAAGRRVAREVRTVPVAEVAATVANPDGADRFGIVLEIGMLSSEATVTAGGSTSVDSIGAMDLTSRPESVADLVDAIHPELPDHPEWVAVVGVLPPPVVDALARKLRERWGADVPVCEASERQLLESASEWGLRQAGPLPVPHRETKRDAVNAAARRRRIRSVVAIGVLVLAGVAGWSAFTAVRGSDGAATVAAPQATGTSASNAPGTPSVSPHRVSTGRAALDVPAGWHRRTASDGSDRVELVRDDGRPARILLVQKDLRAGADLDAVAVTLADQIAERSATFGAIDQVEFDGRPALSYLETPDDQSQVVWRVFVVDGLQISVGCQAPLTDPGSVDPACGEVSRSITVAVN</sequence>
<keyword evidence="4" id="KW-1185">Reference proteome</keyword>
<feature type="transmembrane region" description="Helical" evidence="2">
    <location>
        <begin position="278"/>
        <end position="295"/>
    </location>
</feature>
<accession>A0ABW4P8A8</accession>
<keyword evidence="2" id="KW-0812">Transmembrane</keyword>
<keyword evidence="2" id="KW-0472">Membrane</keyword>
<evidence type="ECO:0000313" key="4">
    <source>
        <dbReference type="Proteomes" id="UP001597286"/>
    </source>
</evidence>
<dbReference type="EMBL" id="JBHUFB010000020">
    <property type="protein sequence ID" value="MFD1814746.1"/>
    <property type="molecule type" value="Genomic_DNA"/>
</dbReference>
<dbReference type="NCBIfam" id="TIGR03931">
    <property type="entry name" value="T7SS_Rv3446c"/>
    <property type="match status" value="1"/>
</dbReference>
<reference evidence="4" key="1">
    <citation type="journal article" date="2019" name="Int. J. Syst. Evol. Microbiol.">
        <title>The Global Catalogue of Microorganisms (GCM) 10K type strain sequencing project: providing services to taxonomists for standard genome sequencing and annotation.</title>
        <authorList>
            <consortium name="The Broad Institute Genomics Platform"/>
            <consortium name="The Broad Institute Genome Sequencing Center for Infectious Disease"/>
            <person name="Wu L."/>
            <person name="Ma J."/>
        </authorList>
    </citation>
    <scope>NUCLEOTIDE SEQUENCE [LARGE SCALE GENOMIC DNA]</scope>
    <source>
        <strain evidence="4">DT72</strain>
    </source>
</reference>
<evidence type="ECO:0000256" key="2">
    <source>
        <dbReference type="SAM" id="Phobius"/>
    </source>
</evidence>
<comment type="caution">
    <text evidence="3">The sequence shown here is derived from an EMBL/GenBank/DDBJ whole genome shotgun (WGS) entry which is preliminary data.</text>
</comment>